<organism evidence="6 7">
    <name type="scientific">Scleroderma citrinum Foug A</name>
    <dbReference type="NCBI Taxonomy" id="1036808"/>
    <lineage>
        <taxon>Eukaryota</taxon>
        <taxon>Fungi</taxon>
        <taxon>Dikarya</taxon>
        <taxon>Basidiomycota</taxon>
        <taxon>Agaricomycotina</taxon>
        <taxon>Agaricomycetes</taxon>
        <taxon>Agaricomycetidae</taxon>
        <taxon>Boletales</taxon>
        <taxon>Sclerodermatineae</taxon>
        <taxon>Sclerodermataceae</taxon>
        <taxon>Scleroderma</taxon>
    </lineage>
</organism>
<evidence type="ECO:0008006" key="8">
    <source>
        <dbReference type="Google" id="ProtNLM"/>
    </source>
</evidence>
<dbReference type="FunCoup" id="A0A0C3EC12">
    <property type="interactions" value="238"/>
</dbReference>
<keyword evidence="2" id="KW-0521">NADP</keyword>
<keyword evidence="7" id="KW-1185">Reference proteome</keyword>
<evidence type="ECO:0000256" key="3">
    <source>
        <dbReference type="ARBA" id="ARBA00023002"/>
    </source>
</evidence>
<dbReference type="PANTHER" id="PTHR43765:SF2">
    <property type="entry name" value="2-DEHYDROPANTOATE 2-REDUCTASE"/>
    <property type="match status" value="1"/>
</dbReference>
<comment type="similarity">
    <text evidence="1">Belongs to the ketopantoate reductase family.</text>
</comment>
<dbReference type="InterPro" id="IPR050838">
    <property type="entry name" value="Ketopantoate_reductase"/>
</dbReference>
<feature type="domain" description="Ketopantoate reductase N-terminal" evidence="4">
    <location>
        <begin position="4"/>
        <end position="188"/>
    </location>
</feature>
<reference evidence="7" key="2">
    <citation type="submission" date="2015-01" db="EMBL/GenBank/DDBJ databases">
        <title>Evolutionary Origins and Diversification of the Mycorrhizal Mutualists.</title>
        <authorList>
            <consortium name="DOE Joint Genome Institute"/>
            <consortium name="Mycorrhizal Genomics Consortium"/>
            <person name="Kohler A."/>
            <person name="Kuo A."/>
            <person name="Nagy L.G."/>
            <person name="Floudas D."/>
            <person name="Copeland A."/>
            <person name="Barry K.W."/>
            <person name="Cichocki N."/>
            <person name="Veneault-Fourrey C."/>
            <person name="LaButti K."/>
            <person name="Lindquist E.A."/>
            <person name="Lipzen A."/>
            <person name="Lundell T."/>
            <person name="Morin E."/>
            <person name="Murat C."/>
            <person name="Riley R."/>
            <person name="Ohm R."/>
            <person name="Sun H."/>
            <person name="Tunlid A."/>
            <person name="Henrissat B."/>
            <person name="Grigoriev I.V."/>
            <person name="Hibbett D.S."/>
            <person name="Martin F."/>
        </authorList>
    </citation>
    <scope>NUCLEOTIDE SEQUENCE [LARGE SCALE GENOMIC DNA]</scope>
    <source>
        <strain evidence="7">Foug A</strain>
    </source>
</reference>
<gene>
    <name evidence="6" type="ORF">SCLCIDRAFT_102105</name>
</gene>
<dbReference type="OrthoDB" id="73846at2759"/>
<dbReference type="InParanoid" id="A0A0C3EC12"/>
<reference evidence="6 7" key="1">
    <citation type="submission" date="2014-04" db="EMBL/GenBank/DDBJ databases">
        <authorList>
            <consortium name="DOE Joint Genome Institute"/>
            <person name="Kuo A."/>
            <person name="Kohler A."/>
            <person name="Nagy L.G."/>
            <person name="Floudas D."/>
            <person name="Copeland A."/>
            <person name="Barry K.W."/>
            <person name="Cichocki N."/>
            <person name="Veneault-Fourrey C."/>
            <person name="LaButti K."/>
            <person name="Lindquist E.A."/>
            <person name="Lipzen A."/>
            <person name="Lundell T."/>
            <person name="Morin E."/>
            <person name="Murat C."/>
            <person name="Sun H."/>
            <person name="Tunlid A."/>
            <person name="Henrissat B."/>
            <person name="Grigoriev I.V."/>
            <person name="Hibbett D.S."/>
            <person name="Martin F."/>
            <person name="Nordberg H.P."/>
            <person name="Cantor M.N."/>
            <person name="Hua S.X."/>
        </authorList>
    </citation>
    <scope>NUCLEOTIDE SEQUENCE [LARGE SCALE GENOMIC DNA]</scope>
    <source>
        <strain evidence="6 7">Foug A</strain>
    </source>
</reference>
<name>A0A0C3EC12_9AGAM</name>
<dbReference type="EMBL" id="KN822005">
    <property type="protein sequence ID" value="KIM70240.1"/>
    <property type="molecule type" value="Genomic_DNA"/>
</dbReference>
<dbReference type="InterPro" id="IPR013752">
    <property type="entry name" value="KPA_reductase"/>
</dbReference>
<dbReference type="STRING" id="1036808.A0A0C3EC12"/>
<keyword evidence="3" id="KW-0560">Oxidoreductase</keyword>
<dbReference type="GO" id="GO:0050661">
    <property type="term" value="F:NADP binding"/>
    <property type="evidence" value="ECO:0007669"/>
    <property type="project" value="TreeGrafter"/>
</dbReference>
<dbReference type="InterPro" id="IPR008927">
    <property type="entry name" value="6-PGluconate_DH-like_C_sf"/>
</dbReference>
<dbReference type="Pfam" id="PF08546">
    <property type="entry name" value="ApbA_C"/>
    <property type="match status" value="1"/>
</dbReference>
<dbReference type="PANTHER" id="PTHR43765">
    <property type="entry name" value="2-DEHYDROPANTOATE 2-REDUCTASE-RELATED"/>
    <property type="match status" value="1"/>
</dbReference>
<dbReference type="InterPro" id="IPR013328">
    <property type="entry name" value="6PGD_dom2"/>
</dbReference>
<evidence type="ECO:0000256" key="2">
    <source>
        <dbReference type="ARBA" id="ARBA00022857"/>
    </source>
</evidence>
<dbReference type="GO" id="GO:0008677">
    <property type="term" value="F:2-dehydropantoate 2-reductase activity"/>
    <property type="evidence" value="ECO:0007669"/>
    <property type="project" value="TreeGrafter"/>
</dbReference>
<dbReference type="Pfam" id="PF02558">
    <property type="entry name" value="ApbA"/>
    <property type="match status" value="1"/>
</dbReference>
<dbReference type="InterPro" id="IPR013332">
    <property type="entry name" value="KPR_N"/>
</dbReference>
<dbReference type="AlphaFoldDB" id="A0A0C3EC12"/>
<evidence type="ECO:0000259" key="5">
    <source>
        <dbReference type="Pfam" id="PF08546"/>
    </source>
</evidence>
<dbReference type="InterPro" id="IPR036291">
    <property type="entry name" value="NAD(P)-bd_dom_sf"/>
</dbReference>
<evidence type="ECO:0000313" key="7">
    <source>
        <dbReference type="Proteomes" id="UP000053989"/>
    </source>
</evidence>
<dbReference type="Proteomes" id="UP000053989">
    <property type="component" value="Unassembled WGS sequence"/>
</dbReference>
<evidence type="ECO:0000313" key="6">
    <source>
        <dbReference type="EMBL" id="KIM70240.1"/>
    </source>
</evidence>
<evidence type="ECO:0000256" key="1">
    <source>
        <dbReference type="ARBA" id="ARBA00007870"/>
    </source>
</evidence>
<sequence>MRFYVLGLSPLGILIAYHLRAASRPVTLVHKTHRKAWVSHKRSKGVLSVEARGVVQSCGGFQSEVVEKGELSGVGIAFNPSLTRYQARHYVPPTEDIHTRPIDSLIVTTRSTETVVALSNMLPRLNASSTVVLCQDGMGIFEEIMQHVFRNPETRPNFILASNTNQVWFKDHYHVVHTAQGTVDFGIVPDPRRGDFEASLAEESQPSHERQLHLDDIAQPGNPSHDQSRSLRETVAALSSLDALGTKWCPMADLQIAMQKKLVVNAAVNSLTAILGCRNGALFRDRGSKNILRKVCKEASDVFRAQLEHETESYLDSLAPHTDKSQVPLDRMPPELEAESLEAEVIRSSKWQGNVSSTLSDVRHGRRTDIQYFNGYLVVLGKKYGVPTPVNATLCHMVRARSAVPLDQKI</sequence>
<dbReference type="HOGENOM" id="CLU_031468_10_2_1"/>
<evidence type="ECO:0000259" key="4">
    <source>
        <dbReference type="Pfam" id="PF02558"/>
    </source>
</evidence>
<proteinExistence type="inferred from homology"/>
<feature type="domain" description="Ketopantoate reductase C-terminal" evidence="5">
    <location>
        <begin position="256"/>
        <end position="401"/>
    </location>
</feature>
<protein>
    <recommendedName>
        <fullName evidence="8">Ketopantoate reductase C-terminal domain-containing protein</fullName>
    </recommendedName>
</protein>
<accession>A0A0C3EC12</accession>
<dbReference type="SUPFAM" id="SSF48179">
    <property type="entry name" value="6-phosphogluconate dehydrogenase C-terminal domain-like"/>
    <property type="match status" value="1"/>
</dbReference>
<dbReference type="Gene3D" id="1.10.1040.10">
    <property type="entry name" value="N-(1-d-carboxylethyl)-l-norvaline Dehydrogenase, domain 2"/>
    <property type="match status" value="1"/>
</dbReference>
<dbReference type="SUPFAM" id="SSF51735">
    <property type="entry name" value="NAD(P)-binding Rossmann-fold domains"/>
    <property type="match status" value="1"/>
</dbReference>
<dbReference type="GO" id="GO:0005739">
    <property type="term" value="C:mitochondrion"/>
    <property type="evidence" value="ECO:0007669"/>
    <property type="project" value="TreeGrafter"/>
</dbReference>
<dbReference type="Gene3D" id="3.40.50.720">
    <property type="entry name" value="NAD(P)-binding Rossmann-like Domain"/>
    <property type="match status" value="1"/>
</dbReference>